<proteinExistence type="predicted"/>
<dbReference type="Pfam" id="PF00385">
    <property type="entry name" value="Chromo"/>
    <property type="match status" value="1"/>
</dbReference>
<dbReference type="GO" id="GO:0006338">
    <property type="term" value="P:chromatin remodeling"/>
    <property type="evidence" value="ECO:0007669"/>
    <property type="project" value="UniProtKB-ARBA"/>
</dbReference>
<keyword evidence="2" id="KW-0863">Zinc-finger</keyword>
<evidence type="ECO:0000259" key="5">
    <source>
        <dbReference type="PROSITE" id="PS50013"/>
    </source>
</evidence>
<name>A0A165K724_EXIGL</name>
<keyword evidence="7" id="KW-1185">Reference proteome</keyword>
<reference evidence="6 7" key="1">
    <citation type="journal article" date="2016" name="Mol. Biol. Evol.">
        <title>Comparative Genomics of Early-Diverging Mushroom-Forming Fungi Provides Insights into the Origins of Lignocellulose Decay Capabilities.</title>
        <authorList>
            <person name="Nagy L.G."/>
            <person name="Riley R."/>
            <person name="Tritt A."/>
            <person name="Adam C."/>
            <person name="Daum C."/>
            <person name="Floudas D."/>
            <person name="Sun H."/>
            <person name="Yadav J.S."/>
            <person name="Pangilinan J."/>
            <person name="Larsson K.H."/>
            <person name="Matsuura K."/>
            <person name="Barry K."/>
            <person name="Labutti K."/>
            <person name="Kuo R."/>
            <person name="Ohm R.A."/>
            <person name="Bhattacharya S.S."/>
            <person name="Shirouzu T."/>
            <person name="Yoshinaga Y."/>
            <person name="Martin F.M."/>
            <person name="Grigoriev I.V."/>
            <person name="Hibbett D.S."/>
        </authorList>
    </citation>
    <scope>NUCLEOTIDE SEQUENCE [LARGE SCALE GENOMIC DNA]</scope>
    <source>
        <strain evidence="6 7">HHB12029</strain>
    </source>
</reference>
<feature type="domain" description="Chromo" evidence="5">
    <location>
        <begin position="426"/>
        <end position="477"/>
    </location>
</feature>
<keyword evidence="3" id="KW-0862">Zinc</keyword>
<gene>
    <name evidence="6" type="ORF">EXIGLDRAFT_747950</name>
</gene>
<dbReference type="InterPro" id="IPR000953">
    <property type="entry name" value="Chromo/chromo_shadow_dom"/>
</dbReference>
<dbReference type="OrthoDB" id="436852at2759"/>
<dbReference type="PROSITE" id="PS50013">
    <property type="entry name" value="CHROMO_2"/>
    <property type="match status" value="1"/>
</dbReference>
<evidence type="ECO:0000256" key="2">
    <source>
        <dbReference type="ARBA" id="ARBA00022771"/>
    </source>
</evidence>
<accession>A0A165K724</accession>
<dbReference type="Proteomes" id="UP000077266">
    <property type="component" value="Unassembled WGS sequence"/>
</dbReference>
<dbReference type="AlphaFoldDB" id="A0A165K724"/>
<dbReference type="CDD" id="cd18964">
    <property type="entry name" value="chromodomain"/>
    <property type="match status" value="1"/>
</dbReference>
<keyword evidence="1" id="KW-0479">Metal-binding</keyword>
<dbReference type="InterPro" id="IPR019787">
    <property type="entry name" value="Znf_PHD-finger"/>
</dbReference>
<feature type="compositionally biased region" description="Low complexity" evidence="4">
    <location>
        <begin position="102"/>
        <end position="116"/>
    </location>
</feature>
<dbReference type="Gene3D" id="2.40.50.40">
    <property type="match status" value="1"/>
</dbReference>
<dbReference type="InterPro" id="IPR001965">
    <property type="entry name" value="Znf_PHD"/>
</dbReference>
<dbReference type="InParanoid" id="A0A165K724"/>
<dbReference type="SMART" id="SM00298">
    <property type="entry name" value="CHROMO"/>
    <property type="match status" value="1"/>
</dbReference>
<evidence type="ECO:0000256" key="4">
    <source>
        <dbReference type="SAM" id="MobiDB-lite"/>
    </source>
</evidence>
<dbReference type="InterPro" id="IPR023780">
    <property type="entry name" value="Chromo_domain"/>
</dbReference>
<dbReference type="GO" id="GO:0008270">
    <property type="term" value="F:zinc ion binding"/>
    <property type="evidence" value="ECO:0007669"/>
    <property type="project" value="UniProtKB-KW"/>
</dbReference>
<evidence type="ECO:0000313" key="7">
    <source>
        <dbReference type="Proteomes" id="UP000077266"/>
    </source>
</evidence>
<dbReference type="SMART" id="SM00249">
    <property type="entry name" value="PHD"/>
    <property type="match status" value="1"/>
</dbReference>
<dbReference type="Gene3D" id="3.30.40.10">
    <property type="entry name" value="Zinc/RING finger domain, C3HC4 (zinc finger)"/>
    <property type="match status" value="1"/>
</dbReference>
<dbReference type="SUPFAM" id="SSF54160">
    <property type="entry name" value="Chromo domain-like"/>
    <property type="match status" value="1"/>
</dbReference>
<dbReference type="InterPro" id="IPR013083">
    <property type="entry name" value="Znf_RING/FYVE/PHD"/>
</dbReference>
<feature type="region of interest" description="Disordered" evidence="4">
    <location>
        <begin position="93"/>
        <end position="128"/>
    </location>
</feature>
<dbReference type="EMBL" id="KV425950">
    <property type="protein sequence ID" value="KZV95898.1"/>
    <property type="molecule type" value="Genomic_DNA"/>
</dbReference>
<evidence type="ECO:0000256" key="1">
    <source>
        <dbReference type="ARBA" id="ARBA00022723"/>
    </source>
</evidence>
<feature type="region of interest" description="Disordered" evidence="4">
    <location>
        <begin position="190"/>
        <end position="237"/>
    </location>
</feature>
<protein>
    <recommendedName>
        <fullName evidence="5">Chromo domain-containing protein</fullName>
    </recommendedName>
</protein>
<dbReference type="InterPro" id="IPR016197">
    <property type="entry name" value="Chromo-like_dom_sf"/>
</dbReference>
<organism evidence="6 7">
    <name type="scientific">Exidia glandulosa HHB12029</name>
    <dbReference type="NCBI Taxonomy" id="1314781"/>
    <lineage>
        <taxon>Eukaryota</taxon>
        <taxon>Fungi</taxon>
        <taxon>Dikarya</taxon>
        <taxon>Basidiomycota</taxon>
        <taxon>Agaricomycotina</taxon>
        <taxon>Agaricomycetes</taxon>
        <taxon>Auriculariales</taxon>
        <taxon>Exidiaceae</taxon>
        <taxon>Exidia</taxon>
    </lineage>
</organism>
<dbReference type="CDD" id="cd15489">
    <property type="entry name" value="PHD_SF"/>
    <property type="match status" value="1"/>
</dbReference>
<dbReference type="STRING" id="1314781.A0A165K724"/>
<sequence>MSSVTTVDDVQTIVTAALEVVYKELSQHFERQIELVQRQAAMDVEQVQREFDFLVARHAESQKKVAALEAKMKNVDAQWSAAARAGDLGSNHSLDHAGLITPAPSSSPLGPSSLPATDDGPSTSDVYQMHDHMSSPIQRASTTAQAPNALSLSPLDFGDNFALNAYDQDAYFDDCSSKSFDDAIAAVSPATARPTGAWPTPNTSFQSSSPSPPDRLRSGRPRKRAKLERSASANEDVSVLDSAKRALRTRKLLQPPSAPDVKPNVNRSAALAEKAVRGLENITRRLTRPEDGGTFYDFQCPQDIIEHVRGPGRLANIRPTQERTQQQKRKKAMAASKYNARWPGLMPFIQGMMPMTVQCDVCDASYHVTCVGFTLDQDLSTVDFECPLCVAAKIEGEVHQPALGRVQYCLRPDCPLHNVPLDADEFFVKRILGRRPSEDEPGKQEYLVEWDGYPLNEATWESAHCLNEPVRLIEAFEAAVIKEGQELKDIDATICLNEFLLFAAASGADVEAVDVAAPPVASGSSRKGRAKRKA</sequence>
<evidence type="ECO:0000256" key="3">
    <source>
        <dbReference type="ARBA" id="ARBA00022833"/>
    </source>
</evidence>
<evidence type="ECO:0000313" key="6">
    <source>
        <dbReference type="EMBL" id="KZV95898.1"/>
    </source>
</evidence>
<dbReference type="Pfam" id="PF00628">
    <property type="entry name" value="PHD"/>
    <property type="match status" value="1"/>
</dbReference>